<dbReference type="InterPro" id="IPR009071">
    <property type="entry name" value="HMG_box_dom"/>
</dbReference>
<feature type="domain" description="HMG box" evidence="8">
    <location>
        <begin position="305"/>
        <end position="372"/>
    </location>
</feature>
<dbReference type="InterPro" id="IPR036431">
    <property type="entry name" value="ARID_dom_sf"/>
</dbReference>
<dbReference type="PROSITE" id="PS51011">
    <property type="entry name" value="ARID"/>
    <property type="match status" value="1"/>
</dbReference>
<comment type="function">
    <text evidence="5">Binds preferentially DNA with A/T-rich content.</text>
</comment>
<reference evidence="10 11" key="1">
    <citation type="submission" date="2020-04" db="EMBL/GenBank/DDBJ databases">
        <title>Plant Genome Project.</title>
        <authorList>
            <person name="Zhang R.-G."/>
        </authorList>
    </citation>
    <scope>NUCLEOTIDE SEQUENCE [LARGE SCALE GENOMIC DNA]</scope>
    <source>
        <strain evidence="10">YNK0</strain>
        <tissue evidence="10">Leaf</tissue>
    </source>
</reference>
<dbReference type="CDD" id="cd16872">
    <property type="entry name" value="ARID_HMGB9-like"/>
    <property type="match status" value="1"/>
</dbReference>
<evidence type="ECO:0000256" key="6">
    <source>
        <dbReference type="PROSITE-ProRule" id="PRU00267"/>
    </source>
</evidence>
<dbReference type="Gene3D" id="1.10.150.60">
    <property type="entry name" value="ARID DNA-binding domain"/>
    <property type="match status" value="1"/>
</dbReference>
<protein>
    <recommendedName>
        <fullName evidence="12">High mobility group B protein 10</fullName>
    </recommendedName>
</protein>
<evidence type="ECO:0000256" key="2">
    <source>
        <dbReference type="ARBA" id="ARBA00023125"/>
    </source>
</evidence>
<evidence type="ECO:0000313" key="10">
    <source>
        <dbReference type="EMBL" id="KAF8409822.1"/>
    </source>
</evidence>
<comment type="caution">
    <text evidence="10">The sequence shown here is derived from an EMBL/GenBank/DDBJ whole genome shotgun (WGS) entry which is preliminary data.</text>
</comment>
<dbReference type="Gene3D" id="1.10.30.10">
    <property type="entry name" value="High mobility group box domain"/>
    <property type="match status" value="1"/>
</dbReference>
<dbReference type="OrthoDB" id="338531at2759"/>
<dbReference type="PANTHER" id="PTHR46691:SF6">
    <property type="entry name" value="HIGH MOBILITY GROUP B PROTEIN 10-RELATED"/>
    <property type="match status" value="1"/>
</dbReference>
<accession>A0A834ZW86</accession>
<organism evidence="10 11">
    <name type="scientific">Tetracentron sinense</name>
    <name type="common">Spur-leaf</name>
    <dbReference type="NCBI Taxonomy" id="13715"/>
    <lineage>
        <taxon>Eukaryota</taxon>
        <taxon>Viridiplantae</taxon>
        <taxon>Streptophyta</taxon>
        <taxon>Embryophyta</taxon>
        <taxon>Tracheophyta</taxon>
        <taxon>Spermatophyta</taxon>
        <taxon>Magnoliopsida</taxon>
        <taxon>Trochodendrales</taxon>
        <taxon>Trochodendraceae</taxon>
        <taxon>Tetracentron</taxon>
    </lineage>
</organism>
<name>A0A834ZW86_TETSI</name>
<dbReference type="EMBL" id="JABCRI010000003">
    <property type="protein sequence ID" value="KAF8409822.1"/>
    <property type="molecule type" value="Genomic_DNA"/>
</dbReference>
<evidence type="ECO:0000256" key="1">
    <source>
        <dbReference type="ARBA" id="ARBA00023015"/>
    </source>
</evidence>
<feature type="compositionally biased region" description="Basic and acidic residues" evidence="7">
    <location>
        <begin position="294"/>
        <end position="304"/>
    </location>
</feature>
<dbReference type="SMART" id="SM01014">
    <property type="entry name" value="ARID"/>
    <property type="match status" value="1"/>
</dbReference>
<dbReference type="GO" id="GO:0003677">
    <property type="term" value="F:DNA binding"/>
    <property type="evidence" value="ECO:0007669"/>
    <property type="project" value="UniProtKB-UniRule"/>
</dbReference>
<dbReference type="SMART" id="SM00501">
    <property type="entry name" value="BRIGHT"/>
    <property type="match status" value="1"/>
</dbReference>
<feature type="compositionally biased region" description="Low complexity" evidence="7">
    <location>
        <begin position="10"/>
        <end position="24"/>
    </location>
</feature>
<dbReference type="SMART" id="SM00398">
    <property type="entry name" value="HMG"/>
    <property type="match status" value="1"/>
</dbReference>
<feature type="region of interest" description="Disordered" evidence="7">
    <location>
        <begin position="1"/>
        <end position="41"/>
    </location>
</feature>
<dbReference type="GO" id="GO:0005634">
    <property type="term" value="C:nucleus"/>
    <property type="evidence" value="ECO:0007669"/>
    <property type="project" value="UniProtKB-UniRule"/>
</dbReference>
<dbReference type="InterPro" id="IPR036910">
    <property type="entry name" value="HMG_box_dom_sf"/>
</dbReference>
<feature type="DNA-binding region" description="HMG box" evidence="6">
    <location>
        <begin position="305"/>
        <end position="372"/>
    </location>
</feature>
<dbReference type="Pfam" id="PF01388">
    <property type="entry name" value="ARID"/>
    <property type="match status" value="1"/>
</dbReference>
<dbReference type="Pfam" id="PF00505">
    <property type="entry name" value="HMG_box"/>
    <property type="match status" value="1"/>
</dbReference>
<gene>
    <name evidence="10" type="ORF">HHK36_005901</name>
</gene>
<dbReference type="PROSITE" id="PS50118">
    <property type="entry name" value="HMG_BOX_2"/>
    <property type="match status" value="1"/>
</dbReference>
<dbReference type="AlphaFoldDB" id="A0A834ZW86"/>
<dbReference type="Proteomes" id="UP000655225">
    <property type="component" value="Unassembled WGS sequence"/>
</dbReference>
<feature type="domain" description="ARID" evidence="9">
    <location>
        <begin position="56"/>
        <end position="147"/>
    </location>
</feature>
<dbReference type="SUPFAM" id="SSF46774">
    <property type="entry name" value="ARID-like"/>
    <property type="match status" value="1"/>
</dbReference>
<evidence type="ECO:0000256" key="5">
    <source>
        <dbReference type="ARBA" id="ARBA00054600"/>
    </source>
</evidence>
<evidence type="ECO:0000259" key="8">
    <source>
        <dbReference type="PROSITE" id="PS50118"/>
    </source>
</evidence>
<dbReference type="PANTHER" id="PTHR46691">
    <property type="entry name" value="HIGH MOBILITY GROUP B PROTEIN 9"/>
    <property type="match status" value="1"/>
</dbReference>
<dbReference type="InterPro" id="IPR045303">
    <property type="entry name" value="ARID_HMGB9-like"/>
</dbReference>
<keyword evidence="4 6" id="KW-0539">Nucleus</keyword>
<dbReference type="FunFam" id="1.10.150.60:FF:000022">
    <property type="entry name" value="High mobility group B protein 15"/>
    <property type="match status" value="1"/>
</dbReference>
<keyword evidence="2 6" id="KW-0238">DNA-binding</keyword>
<sequence>MSIHFSEYPTTTATRTTTNTRDSTVLPSPLPCENTKEYSDNSKSYPSAVAKYKEVVQNSEMFVETLKELHRSSGTKFMVPTIGGKPLDLHRLFVEVTSRGGLEKVIRDRRWREVIVVFDFPTTITNASFVLRKYYLSLLHHYEQVYYFRERGPPTSTTASMAMSPINGSSTLQVQDATSPAHEKDTAIKQLPGNWSLGVHVGVDVINRSSFLVDQHSKICEILIFLTSAAESSELHPGCWVTGTIDRKFDNGYLVSVGFGSDKLKGLLYHIPLELQMSQSSNTSAVPRRRSRKESRLASRDPSHPKSNRSGYNFFFAEHYARLKPLHHGQEKAISKKIGHLWSQLTEAEKQVYQEKGLRDKERYRTEMLEYRRSSNASKPQ</sequence>
<dbReference type="CDD" id="cd22009">
    <property type="entry name" value="HMG-box_AtHMGB9-like"/>
    <property type="match status" value="1"/>
</dbReference>
<evidence type="ECO:0008006" key="12">
    <source>
        <dbReference type="Google" id="ProtNLM"/>
    </source>
</evidence>
<evidence type="ECO:0000259" key="9">
    <source>
        <dbReference type="PROSITE" id="PS51011"/>
    </source>
</evidence>
<feature type="region of interest" description="Disordered" evidence="7">
    <location>
        <begin position="280"/>
        <end position="310"/>
    </location>
</feature>
<evidence type="ECO:0000313" key="11">
    <source>
        <dbReference type="Proteomes" id="UP000655225"/>
    </source>
</evidence>
<keyword evidence="3" id="KW-0804">Transcription</keyword>
<evidence type="ECO:0000256" key="4">
    <source>
        <dbReference type="ARBA" id="ARBA00023242"/>
    </source>
</evidence>
<dbReference type="InterPro" id="IPR001606">
    <property type="entry name" value="ARID_dom"/>
</dbReference>
<evidence type="ECO:0000256" key="3">
    <source>
        <dbReference type="ARBA" id="ARBA00023163"/>
    </source>
</evidence>
<proteinExistence type="predicted"/>
<dbReference type="SUPFAM" id="SSF47095">
    <property type="entry name" value="HMG-box"/>
    <property type="match status" value="1"/>
</dbReference>
<keyword evidence="11" id="KW-1185">Reference proteome</keyword>
<dbReference type="OMA" id="YYGQEKA"/>
<evidence type="ECO:0000256" key="7">
    <source>
        <dbReference type="SAM" id="MobiDB-lite"/>
    </source>
</evidence>
<keyword evidence="1" id="KW-0805">Transcription regulation</keyword>